<evidence type="ECO:0000313" key="1">
    <source>
        <dbReference type="EMBL" id="VDO83043.1"/>
    </source>
</evidence>
<protein>
    <submittedName>
        <fullName evidence="3">Rab-GAP TBC domain-containing protein</fullName>
    </submittedName>
</protein>
<dbReference type="Proteomes" id="UP000050761">
    <property type="component" value="Unassembled WGS sequence"/>
</dbReference>
<name>A0A183FQE9_HELPZ</name>
<keyword evidence="2" id="KW-1185">Reference proteome</keyword>
<organism evidence="2 3">
    <name type="scientific">Heligmosomoides polygyrus</name>
    <name type="common">Parasitic roundworm</name>
    <dbReference type="NCBI Taxonomy" id="6339"/>
    <lineage>
        <taxon>Eukaryota</taxon>
        <taxon>Metazoa</taxon>
        <taxon>Ecdysozoa</taxon>
        <taxon>Nematoda</taxon>
        <taxon>Chromadorea</taxon>
        <taxon>Rhabditida</taxon>
        <taxon>Rhabditina</taxon>
        <taxon>Rhabditomorpha</taxon>
        <taxon>Strongyloidea</taxon>
        <taxon>Heligmosomidae</taxon>
        <taxon>Heligmosomoides</taxon>
    </lineage>
</organism>
<evidence type="ECO:0000313" key="2">
    <source>
        <dbReference type="Proteomes" id="UP000050761"/>
    </source>
</evidence>
<dbReference type="AlphaFoldDB" id="A0A183FQE9"/>
<proteinExistence type="predicted"/>
<dbReference type="EMBL" id="UZAH01026606">
    <property type="protein sequence ID" value="VDO83043.1"/>
    <property type="molecule type" value="Genomic_DNA"/>
</dbReference>
<evidence type="ECO:0000313" key="3">
    <source>
        <dbReference type="WBParaSite" id="HPBE_0000995901-mRNA-1"/>
    </source>
</evidence>
<accession>A0A183FQE9</accession>
<accession>A0A3P7ZXC0</accession>
<sequence length="161" mass="18854">MLSEEAINTTLPVRCVVRLLRLLWGHGLVEPAVVKWTKFYYACANTDQGMYQLVFLVCSLLVRPDKDILLDVFRRFQVHRLTRRQMLDTLKEVHQAFQLTSYYPPMHRKLTERQVCALMYLHFAAGRGWIADQEAEIVNRTTVAHPLKAFDKARNAYTEEK</sequence>
<reference evidence="1 2" key="1">
    <citation type="submission" date="2018-11" db="EMBL/GenBank/DDBJ databases">
        <authorList>
            <consortium name="Pathogen Informatics"/>
        </authorList>
    </citation>
    <scope>NUCLEOTIDE SEQUENCE [LARGE SCALE GENOMIC DNA]</scope>
</reference>
<dbReference type="WBParaSite" id="HPBE_0000995901-mRNA-1">
    <property type="protein sequence ID" value="HPBE_0000995901-mRNA-1"/>
    <property type="gene ID" value="HPBE_0000995901"/>
</dbReference>
<gene>
    <name evidence="1" type="ORF">HPBE_LOCUS9960</name>
</gene>
<reference evidence="3" key="2">
    <citation type="submission" date="2019-09" db="UniProtKB">
        <authorList>
            <consortium name="WormBaseParasite"/>
        </authorList>
    </citation>
    <scope>IDENTIFICATION</scope>
</reference>